<dbReference type="PANTHER" id="PTHR38767:SF1">
    <property type="entry name" value="DNA POLYMERASE III SUBUNIT CHI"/>
    <property type="match status" value="1"/>
</dbReference>
<keyword evidence="2" id="KW-1185">Reference proteome</keyword>
<dbReference type="SUPFAM" id="SSF102400">
    <property type="entry name" value="DNA polymerase III chi subunit"/>
    <property type="match status" value="1"/>
</dbReference>
<evidence type="ECO:0000313" key="2">
    <source>
        <dbReference type="Proteomes" id="UP000249590"/>
    </source>
</evidence>
<dbReference type="EMBL" id="QHHQ01000004">
    <property type="protein sequence ID" value="RAI00254.1"/>
    <property type="molecule type" value="Genomic_DNA"/>
</dbReference>
<name>A0A8B2NSW9_9HYPH</name>
<proteinExistence type="predicted"/>
<dbReference type="Gene3D" id="3.40.50.10110">
    <property type="entry name" value="DNA polymerase III subunit chi"/>
    <property type="match status" value="1"/>
</dbReference>
<dbReference type="AlphaFoldDB" id="A0A8B2NSW9"/>
<dbReference type="RefSeq" id="WP_111348969.1">
    <property type="nucleotide sequence ID" value="NZ_JAIWKD010000016.1"/>
</dbReference>
<sequence length="148" mass="17038">MAEVLFYHLERQRLEDVLPTLLERTLARGWRAVVEVPDRIRCDDLDRYLWTYRDDSFLPHGTLDANAAEHPIVLTTGSQNPNGANVRFLTDRAVPTEVERYDRVVLLFSADDPDAVTEARRHWPPLKAAGHDVTYWRQSPSGAWEKKG</sequence>
<gene>
    <name evidence="1" type="ORF">DLJ53_21370</name>
</gene>
<dbReference type="GO" id="GO:0032298">
    <property type="term" value="P:positive regulation of DNA-templated DNA replication initiation"/>
    <property type="evidence" value="ECO:0007669"/>
    <property type="project" value="TreeGrafter"/>
</dbReference>
<comment type="caution">
    <text evidence="1">The sequence shown here is derived from an EMBL/GenBank/DDBJ whole genome shotgun (WGS) entry which is preliminary data.</text>
</comment>
<dbReference type="Proteomes" id="UP000249590">
    <property type="component" value="Unassembled WGS sequence"/>
</dbReference>
<dbReference type="InterPro" id="IPR036768">
    <property type="entry name" value="PolIII_chi_sf"/>
</dbReference>
<accession>A0A8B2NSW9</accession>
<dbReference type="NCBIfam" id="NF004347">
    <property type="entry name" value="PRK05728.1-4"/>
    <property type="match status" value="1"/>
</dbReference>
<dbReference type="PANTHER" id="PTHR38767">
    <property type="entry name" value="DNA POLYMERASE III SUBUNIT CHI"/>
    <property type="match status" value="1"/>
</dbReference>
<dbReference type="GO" id="GO:0003887">
    <property type="term" value="F:DNA-directed DNA polymerase activity"/>
    <property type="evidence" value="ECO:0007669"/>
    <property type="project" value="InterPro"/>
</dbReference>
<dbReference type="OrthoDB" id="9795973at2"/>
<dbReference type="GO" id="GO:0006260">
    <property type="term" value="P:DNA replication"/>
    <property type="evidence" value="ECO:0007669"/>
    <property type="project" value="InterPro"/>
</dbReference>
<dbReference type="Pfam" id="PF04364">
    <property type="entry name" value="DNA_pol3_chi"/>
    <property type="match status" value="1"/>
</dbReference>
<organism evidence="1 2">
    <name type="scientific">Acuticoccus sediminis</name>
    <dbReference type="NCBI Taxonomy" id="2184697"/>
    <lineage>
        <taxon>Bacteria</taxon>
        <taxon>Pseudomonadati</taxon>
        <taxon>Pseudomonadota</taxon>
        <taxon>Alphaproteobacteria</taxon>
        <taxon>Hyphomicrobiales</taxon>
        <taxon>Amorphaceae</taxon>
        <taxon>Acuticoccus</taxon>
    </lineage>
</organism>
<dbReference type="GO" id="GO:0003677">
    <property type="term" value="F:DNA binding"/>
    <property type="evidence" value="ECO:0007669"/>
    <property type="project" value="InterPro"/>
</dbReference>
<dbReference type="InterPro" id="IPR007459">
    <property type="entry name" value="DNA_pol3_chi"/>
</dbReference>
<evidence type="ECO:0000313" key="1">
    <source>
        <dbReference type="EMBL" id="RAI00254.1"/>
    </source>
</evidence>
<reference evidence="1 2" key="1">
    <citation type="submission" date="2018-05" db="EMBL/GenBank/DDBJ databases">
        <title>Acuticoccus sediminis sp. nov., isolated from deep-sea sediment of Indian Ocean.</title>
        <authorList>
            <person name="Liu X."/>
            <person name="Lai Q."/>
            <person name="Du Y."/>
            <person name="Sun F."/>
            <person name="Zhang X."/>
            <person name="Wang S."/>
            <person name="Shao Z."/>
        </authorList>
    </citation>
    <scope>NUCLEOTIDE SEQUENCE [LARGE SCALE GENOMIC DNA]</scope>
    <source>
        <strain evidence="1 2">PTG4-2</strain>
    </source>
</reference>
<protein>
    <submittedName>
        <fullName evidence="1">DNA polymerase III subunit chi</fullName>
    </submittedName>
</protein>